<dbReference type="OrthoDB" id="451343at2"/>
<reference evidence="2" key="1">
    <citation type="journal article" date="2011" name="MBio">
        <title>Novel metabolic attributes of the genus Cyanothece, comprising a group of unicellular nitrogen-fixing Cyanobacteria.</title>
        <authorList>
            <person name="Bandyopadhyay A."/>
            <person name="Elvitigala T."/>
            <person name="Welsh E."/>
            <person name="Stockel J."/>
            <person name="Liberton M."/>
            <person name="Min H."/>
            <person name="Sherman L.A."/>
            <person name="Pakrasi H.B."/>
        </authorList>
    </citation>
    <scope>NUCLEOTIDE SEQUENCE [LARGE SCALE GENOMIC DNA]</scope>
    <source>
        <strain evidence="2">PCC 7822</strain>
        <plasmid evidence="2">Cy782202</plasmid>
    </source>
</reference>
<keyword evidence="2" id="KW-1185">Reference proteome</keyword>
<keyword evidence="1" id="KW-0614">Plasmid</keyword>
<dbReference type="EMBL" id="CP002200">
    <property type="protein sequence ID" value="ADN18126.1"/>
    <property type="molecule type" value="Genomic_DNA"/>
</dbReference>
<dbReference type="HOGENOM" id="CLU_1193221_0_0_3"/>
<accession>E0UME6</accession>
<sequence length="232" mass="27462">MVEPDLKARIAWELRLLTPDNFLEQLKAQFQNPNYQQKFKSSVKQSKSLENQDYSDEEFERLWEEVWQANIKDAKRFNSFQGFKIDDRLVQTLEDTQLRKGKIIDFDLAAEASKPLVVQWQDSTVVHYNLYDLISQGISRWAQVDLSAQVVYQMSESKKFFRVFIGFKSQKAAKTWLPELKSKLGRLSHLVELPETEKPTPHKYHYQVEKFKYKTEKKILEVLNEIAQQKLI</sequence>
<protein>
    <submittedName>
        <fullName evidence="1">Uncharacterized protein</fullName>
    </submittedName>
</protein>
<dbReference type="Proteomes" id="UP000008206">
    <property type="component" value="Plasmid Cy782202"/>
</dbReference>
<dbReference type="KEGG" id="cyj:Cyan7822_6332"/>
<gene>
    <name evidence="1" type="ordered locus">Cyan7822_6332</name>
</gene>
<dbReference type="RefSeq" id="WP_013334874.1">
    <property type="nucleotide sequence ID" value="NC_014534.1"/>
</dbReference>
<evidence type="ECO:0000313" key="1">
    <source>
        <dbReference type="EMBL" id="ADN18126.1"/>
    </source>
</evidence>
<evidence type="ECO:0000313" key="2">
    <source>
        <dbReference type="Proteomes" id="UP000008206"/>
    </source>
</evidence>
<proteinExistence type="predicted"/>
<organism evidence="1 2">
    <name type="scientific">Gloeothece verrucosa (strain PCC 7822)</name>
    <name type="common">Cyanothece sp. (strain PCC 7822)</name>
    <dbReference type="NCBI Taxonomy" id="497965"/>
    <lineage>
        <taxon>Bacteria</taxon>
        <taxon>Bacillati</taxon>
        <taxon>Cyanobacteriota</taxon>
        <taxon>Cyanophyceae</taxon>
        <taxon>Oscillatoriophycideae</taxon>
        <taxon>Chroococcales</taxon>
        <taxon>Aphanothecaceae</taxon>
        <taxon>Gloeothece</taxon>
        <taxon>Gloeothece verrucosa</taxon>
    </lineage>
</organism>
<dbReference type="AlphaFoldDB" id="E0UME6"/>
<name>E0UME6_GLOV7</name>
<geneLocation type="plasmid" evidence="1 2">
    <name>Cy782202</name>
</geneLocation>